<evidence type="ECO:0000313" key="6">
    <source>
        <dbReference type="Proteomes" id="UP000018467"/>
    </source>
</evidence>
<keyword evidence="6" id="KW-1185">Reference proteome</keyword>
<evidence type="ECO:0000259" key="4">
    <source>
        <dbReference type="Pfam" id="PF09047"/>
    </source>
</evidence>
<dbReference type="Bgee" id="ENSAMXG00000001215">
    <property type="expression patterns" value="Expressed in brain and 14 other cell types or tissues"/>
</dbReference>
<dbReference type="GeneTree" id="ENSGT00390000008529"/>
<evidence type="ECO:0000256" key="3">
    <source>
        <dbReference type="SAM" id="MobiDB-lite"/>
    </source>
</evidence>
<feature type="region of interest" description="Disordered" evidence="3">
    <location>
        <begin position="208"/>
        <end position="227"/>
    </location>
</feature>
<name>W5K0X9_ASTMX</name>
<reference evidence="5" key="3">
    <citation type="submission" date="2025-08" db="UniProtKB">
        <authorList>
            <consortium name="Ensembl"/>
        </authorList>
    </citation>
    <scope>IDENTIFICATION</scope>
</reference>
<sequence>LPRTEFNMGIWRIPVDEIDRPGSFASHMNRSIVLLLEVLSHLKDHDTLLKISLMLQRTPDQGKKYLRDVDRQVLAKRAFFFTVKVLEDNLDKLTAQSIPETASAPGTDVAPSESSQTQPGQPQPSLLPGNQTQGPVASSQPREGSSGLGEPMELGHSSPWIITAKPREPQTPTDGIPQEQGTIRSAAERAEKVPESGRTPELSLEELSISSKQQQQHLMQVQASTAKGPHAMAVSSTVGQIGSQDLGSLRRPSRKRKLLEDVESGKTLLLDAYRVWQQGQKVMTYDLGRIEKIMSETYMLIKQVDEDVALDQAVKFCQIQMATSTQRQNSSDAPITPKSSKEQRDIFFPASFSSPCLHITPTQLYCQPVTPQDQSQPRTTHCQPIASMAFLPHTGKTSWPEIRICSGVRCSYWCQGMHLGIKSIIPAGKQTVRLSFCISAESVDPLKQGDSSRVRSRIPPNMPKLLIPSTATKFPPEITVTPPTPTLLSPKGSISEETKQKLKNVILASQSAANVKKDTLAQPALEVQETSSQESSLDSESDEEDDYMDI</sequence>
<evidence type="ECO:0000256" key="2">
    <source>
        <dbReference type="ARBA" id="ARBA00023242"/>
    </source>
</evidence>
<dbReference type="Proteomes" id="UP000018467">
    <property type="component" value="Unassembled WGS sequence"/>
</dbReference>
<accession>W5K0X9</accession>
<feature type="region of interest" description="Disordered" evidence="3">
    <location>
        <begin position="98"/>
        <end position="156"/>
    </location>
</feature>
<reference evidence="6" key="1">
    <citation type="submission" date="2013-03" db="EMBL/GenBank/DDBJ databases">
        <authorList>
            <person name="Jeffery W."/>
            <person name="Warren W."/>
            <person name="Wilson R.K."/>
        </authorList>
    </citation>
    <scope>NUCLEOTIDE SEQUENCE</scope>
    <source>
        <strain evidence="6">female</strain>
    </source>
</reference>
<proteinExistence type="predicted"/>
<dbReference type="HOGENOM" id="CLU_466137_0_0_1"/>
<feature type="compositionally biased region" description="Low complexity" evidence="3">
    <location>
        <begin position="111"/>
        <end position="124"/>
    </location>
</feature>
<reference evidence="5" key="4">
    <citation type="submission" date="2025-09" db="UniProtKB">
        <authorList>
            <consortium name="Ensembl"/>
        </authorList>
    </citation>
    <scope>IDENTIFICATION</scope>
</reference>
<dbReference type="PANTHER" id="PTHR15502">
    <property type="entry name" value="CALCINEURIN-BINDING PROTEIN CABIN 1-RELATED"/>
    <property type="match status" value="1"/>
</dbReference>
<feature type="domain" description="Calcineurin-binding protein cabin-1 MEF2-binding" evidence="4">
    <location>
        <begin position="486"/>
        <end position="520"/>
    </location>
</feature>
<dbReference type="eggNOG" id="ENOG502QPUI">
    <property type="taxonomic scope" value="Eukaryota"/>
</dbReference>
<dbReference type="GO" id="GO:0005634">
    <property type="term" value="C:nucleus"/>
    <property type="evidence" value="ECO:0007669"/>
    <property type="project" value="UniProtKB-SubCell"/>
</dbReference>
<feature type="compositionally biased region" description="Acidic residues" evidence="3">
    <location>
        <begin position="537"/>
        <end position="550"/>
    </location>
</feature>
<dbReference type="CDD" id="cd13839">
    <property type="entry name" value="MEF2_binding"/>
    <property type="match status" value="1"/>
</dbReference>
<feature type="compositionally biased region" description="Polar residues" evidence="3">
    <location>
        <begin position="128"/>
        <end position="143"/>
    </location>
</feature>
<reference evidence="6" key="2">
    <citation type="journal article" date="2014" name="Nat. Commun.">
        <title>The cavefish genome reveals candidate genes for eye loss.</title>
        <authorList>
            <person name="McGaugh S.E."/>
            <person name="Gross J.B."/>
            <person name="Aken B."/>
            <person name="Blin M."/>
            <person name="Borowsky R."/>
            <person name="Chalopin D."/>
            <person name="Hinaux H."/>
            <person name="Jeffery W.R."/>
            <person name="Keene A."/>
            <person name="Ma L."/>
            <person name="Minx P."/>
            <person name="Murphy D."/>
            <person name="O'Quin K.E."/>
            <person name="Retaux S."/>
            <person name="Rohner N."/>
            <person name="Searle S.M."/>
            <person name="Stahl B.A."/>
            <person name="Tabin C."/>
            <person name="Volff J.N."/>
            <person name="Yoshizawa M."/>
            <person name="Warren W.C."/>
        </authorList>
    </citation>
    <scope>NUCLEOTIDE SEQUENCE [LARGE SCALE GENOMIC DNA]</scope>
    <source>
        <strain evidence="6">female</strain>
    </source>
</reference>
<dbReference type="InterPro" id="IPR033053">
    <property type="entry name" value="Hir3/CABIN1"/>
</dbReference>
<dbReference type="GO" id="GO:0031491">
    <property type="term" value="F:nucleosome binding"/>
    <property type="evidence" value="ECO:0007669"/>
    <property type="project" value="TreeGrafter"/>
</dbReference>
<evidence type="ECO:0000313" key="5">
    <source>
        <dbReference type="Ensembl" id="ENSAMXP00000001239.2"/>
    </source>
</evidence>
<evidence type="ECO:0000256" key="1">
    <source>
        <dbReference type="ARBA" id="ARBA00004123"/>
    </source>
</evidence>
<keyword evidence="2" id="KW-0539">Nucleus</keyword>
<organism evidence="5 6">
    <name type="scientific">Astyanax mexicanus</name>
    <name type="common">Blind cave fish</name>
    <name type="synonym">Astyanax fasciatus mexicanus</name>
    <dbReference type="NCBI Taxonomy" id="7994"/>
    <lineage>
        <taxon>Eukaryota</taxon>
        <taxon>Metazoa</taxon>
        <taxon>Chordata</taxon>
        <taxon>Craniata</taxon>
        <taxon>Vertebrata</taxon>
        <taxon>Euteleostomi</taxon>
        <taxon>Actinopterygii</taxon>
        <taxon>Neopterygii</taxon>
        <taxon>Teleostei</taxon>
        <taxon>Ostariophysi</taxon>
        <taxon>Characiformes</taxon>
        <taxon>Characoidei</taxon>
        <taxon>Acestrorhamphidae</taxon>
        <taxon>Acestrorhamphinae</taxon>
        <taxon>Astyanax</taxon>
    </lineage>
</organism>
<dbReference type="Pfam" id="PF09047">
    <property type="entry name" value="MEF2_binding"/>
    <property type="match status" value="1"/>
</dbReference>
<dbReference type="AlphaFoldDB" id="W5K0X9"/>
<feature type="region of interest" description="Disordered" evidence="3">
    <location>
        <begin position="519"/>
        <end position="550"/>
    </location>
</feature>
<protein>
    <submittedName>
        <fullName evidence="5">Calcineurin binding protein 1</fullName>
    </submittedName>
</protein>
<dbReference type="PANTHER" id="PTHR15502:SF7">
    <property type="entry name" value="CALCINEURIN-BINDING PROTEIN CABIN-1"/>
    <property type="match status" value="1"/>
</dbReference>
<dbReference type="InterPro" id="IPR015134">
    <property type="entry name" value="MEF2-bd"/>
</dbReference>
<dbReference type="GO" id="GO:0006325">
    <property type="term" value="P:chromatin organization"/>
    <property type="evidence" value="ECO:0007669"/>
    <property type="project" value="InterPro"/>
</dbReference>
<comment type="subcellular location">
    <subcellularLocation>
        <location evidence="1">Nucleus</location>
    </subcellularLocation>
</comment>
<dbReference type="Ensembl" id="ENSAMXT00000001239.2">
    <property type="protein sequence ID" value="ENSAMXP00000001239.2"/>
    <property type="gene ID" value="ENSAMXG00000001215.2"/>
</dbReference>
<feature type="region of interest" description="Disordered" evidence="3">
    <location>
        <begin position="448"/>
        <end position="475"/>
    </location>
</feature>